<protein>
    <submittedName>
        <fullName evidence="2">Uncharacterized protein</fullName>
    </submittedName>
</protein>
<evidence type="ECO:0000256" key="1">
    <source>
        <dbReference type="SAM" id="MobiDB-lite"/>
    </source>
</evidence>
<evidence type="ECO:0000313" key="3">
    <source>
        <dbReference type="Proteomes" id="UP000663841"/>
    </source>
</evidence>
<evidence type="ECO:0000313" key="2">
    <source>
        <dbReference type="EMBL" id="CAE6475513.1"/>
    </source>
</evidence>
<name>A0A8H3H0X0_9AGAM</name>
<dbReference type="EMBL" id="CAJMWW010000625">
    <property type="protein sequence ID" value="CAE6475513.1"/>
    <property type="molecule type" value="Genomic_DNA"/>
</dbReference>
<dbReference type="AlphaFoldDB" id="A0A8H3H0X0"/>
<dbReference type="Proteomes" id="UP000663841">
    <property type="component" value="Unassembled WGS sequence"/>
</dbReference>
<accession>A0A8H3H0X0</accession>
<gene>
    <name evidence="2" type="ORF">RDB_LOCUS189485</name>
</gene>
<feature type="region of interest" description="Disordered" evidence="1">
    <location>
        <begin position="1"/>
        <end position="36"/>
    </location>
</feature>
<reference evidence="2" key="1">
    <citation type="submission" date="2021-01" db="EMBL/GenBank/DDBJ databases">
        <authorList>
            <person name="Kaushik A."/>
        </authorList>
    </citation>
    <scope>NUCLEOTIDE SEQUENCE</scope>
    <source>
        <strain evidence="2">AG3-T5</strain>
    </source>
</reference>
<proteinExistence type="predicted"/>
<organism evidence="2 3">
    <name type="scientific">Rhizoctonia solani</name>
    <dbReference type="NCBI Taxonomy" id="456999"/>
    <lineage>
        <taxon>Eukaryota</taxon>
        <taxon>Fungi</taxon>
        <taxon>Dikarya</taxon>
        <taxon>Basidiomycota</taxon>
        <taxon>Agaricomycotina</taxon>
        <taxon>Agaricomycetes</taxon>
        <taxon>Cantharellales</taxon>
        <taxon>Ceratobasidiaceae</taxon>
        <taxon>Rhizoctonia</taxon>
    </lineage>
</organism>
<sequence>MEEFPGLWNPKAKNRGMLPGHPRRTSGGLNLPSGKVNVENNGKDETGAFLSEAENTDNTIYFDANSTLQSNSQASSNILDRIPSMYCLITMVYKSGSTGQGGLVEKVIIDQESLGSLLNTLVPGSFRSISSIDFKSLDAVTIKPKGVYGSRPEIAKFLLDQGILDANVARMLLQPDQNASSTSLHSGLYMVLPPKHGADKNSSHDVFLVYWPEETTWHDDAEPTVQRNRVTFMRYLTQLSDQIIALISKDQANAFVWESGSLGPDTSIEDDDDDDERMFAFEVQKSEDQEENVTASPGFKVDIPQDRFARKKIELVGGETSIGFLVSSLKPARVISKGNESNQNGMSLKRFLSDKRHNIFLGHLDDEQLQMLLNTGLPERYPDRFAAYQTDCTMAENERTQKLNVDIENIQSRMGRELPQIEQAVRDVWKVHSSNYIDTGGSSHDRKYSSNADWYACINSLSHEYTSKPLVHIPSNLFQDLKARITLIQALLETQERTQEEQMELIQKVLTKPLDDLEDLKSSKKSWGEQLKSWGLALLGTGLEDQDTNTMSNQFQGSAEIDDLNFLRQLDQIVENYPALRNARQRTLNALREYLANAERSFVDRETCKAITSITKLHVDLSKEATDSKLNKKRRELWNNFWEDIRNAMGLQPKGPLIIRIDHIERVSKRSKDLVYRVRTTHTAFHPKQTQYSFYPLNLRKADIERLGEAAFVPQPQVRWDEAAFTFSLEEGFSLEFIQVMHDRCLVVVASAEKTFIYMNEFSQIGGAINLNHSKTTWHRTRLGSRPIYAYDETTRTFALCHGEEEPYLSWYVFDRRFSVLKASRSIPLIGWHTTSTIHSMCFVTGSTQLCLIDQSGFARILSLDSEQFGPAHVQLDPPGNAFSAPDGSCLFVTNDDSEIGNTELRAYHWASFGTRTEGFRPAHLAPKSNYRVVSFDNRARCYLVTLSRSQPHILSSVALHVKQKSAKFDFKAQWPQSKTQSKNRQQLFDRRSYGILATISCGFRYYSKHALGELQAASQHYACVGGGG</sequence>
<comment type="caution">
    <text evidence="2">The sequence shown here is derived from an EMBL/GenBank/DDBJ whole genome shotgun (WGS) entry which is preliminary data.</text>
</comment>